<evidence type="ECO:0000313" key="7">
    <source>
        <dbReference type="Proteomes" id="UP000677016"/>
    </source>
</evidence>
<feature type="transmembrane region" description="Helical" evidence="4">
    <location>
        <begin position="85"/>
        <end position="104"/>
    </location>
</feature>
<dbReference type="AlphaFoldDB" id="A0A941DA05"/>
<dbReference type="GO" id="GO:0046872">
    <property type="term" value="F:metal ion binding"/>
    <property type="evidence" value="ECO:0007669"/>
    <property type="project" value="UniProtKB-KW"/>
</dbReference>
<feature type="transmembrane region" description="Helical" evidence="4">
    <location>
        <begin position="171"/>
        <end position="191"/>
    </location>
</feature>
<dbReference type="InterPro" id="IPR051158">
    <property type="entry name" value="Metallophosphoesterase_sf"/>
</dbReference>
<comment type="caution">
    <text evidence="6">The sequence shown here is derived from an EMBL/GenBank/DDBJ whole genome shotgun (WGS) entry which is preliminary data.</text>
</comment>
<feature type="compositionally biased region" description="Basic and acidic residues" evidence="3">
    <location>
        <begin position="666"/>
        <end position="687"/>
    </location>
</feature>
<keyword evidence="4" id="KW-1133">Transmembrane helix</keyword>
<evidence type="ECO:0000313" key="6">
    <source>
        <dbReference type="EMBL" id="MBR7744733.1"/>
    </source>
</evidence>
<feature type="transmembrane region" description="Helical" evidence="4">
    <location>
        <begin position="315"/>
        <end position="333"/>
    </location>
</feature>
<dbReference type="SUPFAM" id="SSF56300">
    <property type="entry name" value="Metallo-dependent phosphatases"/>
    <property type="match status" value="1"/>
</dbReference>
<protein>
    <submittedName>
        <fullName evidence="6">DUF998 domain-containing protein</fullName>
    </submittedName>
</protein>
<name>A0A941DA05_9MICO</name>
<keyword evidence="4" id="KW-0472">Membrane</keyword>
<dbReference type="PANTHER" id="PTHR31302:SF31">
    <property type="entry name" value="PHOSPHODIESTERASE YAEI"/>
    <property type="match status" value="1"/>
</dbReference>
<evidence type="ECO:0000256" key="4">
    <source>
        <dbReference type="SAM" id="Phobius"/>
    </source>
</evidence>
<keyword evidence="7" id="KW-1185">Reference proteome</keyword>
<evidence type="ECO:0000256" key="2">
    <source>
        <dbReference type="ARBA" id="ARBA00022801"/>
    </source>
</evidence>
<accession>A0A941DA05</accession>
<gene>
    <name evidence="6" type="ORF">KC207_15655</name>
</gene>
<keyword evidence="2" id="KW-0378">Hydrolase</keyword>
<feature type="transmembrane region" description="Helical" evidence="4">
    <location>
        <begin position="142"/>
        <end position="165"/>
    </location>
</feature>
<feature type="region of interest" description="Disordered" evidence="3">
    <location>
        <begin position="666"/>
        <end position="701"/>
    </location>
</feature>
<feature type="transmembrane region" description="Helical" evidence="4">
    <location>
        <begin position="7"/>
        <end position="29"/>
    </location>
</feature>
<reference evidence="6" key="1">
    <citation type="submission" date="2021-04" db="EMBL/GenBank/DDBJ databases">
        <title>Phycicoccus avicenniae sp. nov., a novel endophytic actinomycetes isolated from branch of Avicennia mariana.</title>
        <authorList>
            <person name="Tuo L."/>
        </authorList>
    </citation>
    <scope>NUCLEOTIDE SEQUENCE</scope>
    <source>
        <strain evidence="6">BSK3Z-2</strain>
    </source>
</reference>
<evidence type="ECO:0000256" key="1">
    <source>
        <dbReference type="ARBA" id="ARBA00022723"/>
    </source>
</evidence>
<keyword evidence="1" id="KW-0479">Metal-binding</keyword>
<dbReference type="Proteomes" id="UP000677016">
    <property type="component" value="Unassembled WGS sequence"/>
</dbReference>
<dbReference type="GO" id="GO:0008758">
    <property type="term" value="F:UDP-2,3-diacylglucosamine hydrolase activity"/>
    <property type="evidence" value="ECO:0007669"/>
    <property type="project" value="TreeGrafter"/>
</dbReference>
<dbReference type="CDD" id="cd00838">
    <property type="entry name" value="MPP_superfamily"/>
    <property type="match status" value="1"/>
</dbReference>
<feature type="transmembrane region" description="Helical" evidence="4">
    <location>
        <begin position="56"/>
        <end position="76"/>
    </location>
</feature>
<dbReference type="Pfam" id="PF06197">
    <property type="entry name" value="DUF998"/>
    <property type="match status" value="1"/>
</dbReference>
<dbReference type="PANTHER" id="PTHR31302">
    <property type="entry name" value="TRANSMEMBRANE PROTEIN WITH METALLOPHOSPHOESTERASE DOMAIN-RELATED"/>
    <property type="match status" value="1"/>
</dbReference>
<evidence type="ECO:0000256" key="3">
    <source>
        <dbReference type="SAM" id="MobiDB-lite"/>
    </source>
</evidence>
<keyword evidence="4" id="KW-0812">Transmembrane</keyword>
<dbReference type="InterPro" id="IPR009339">
    <property type="entry name" value="DUF998"/>
</dbReference>
<dbReference type="InterPro" id="IPR004843">
    <property type="entry name" value="Calcineurin-like_PHP"/>
</dbReference>
<dbReference type="Pfam" id="PF00149">
    <property type="entry name" value="Metallophos"/>
    <property type="match status" value="1"/>
</dbReference>
<dbReference type="GO" id="GO:0016020">
    <property type="term" value="C:membrane"/>
    <property type="evidence" value="ECO:0007669"/>
    <property type="project" value="GOC"/>
</dbReference>
<feature type="transmembrane region" description="Helical" evidence="4">
    <location>
        <begin position="340"/>
        <end position="362"/>
    </location>
</feature>
<dbReference type="Gene3D" id="3.60.21.10">
    <property type="match status" value="1"/>
</dbReference>
<organism evidence="6 7">
    <name type="scientific">Phycicoccus avicenniae</name>
    <dbReference type="NCBI Taxonomy" id="2828860"/>
    <lineage>
        <taxon>Bacteria</taxon>
        <taxon>Bacillati</taxon>
        <taxon>Actinomycetota</taxon>
        <taxon>Actinomycetes</taxon>
        <taxon>Micrococcales</taxon>
        <taxon>Intrasporangiaceae</taxon>
        <taxon>Phycicoccus</taxon>
    </lineage>
</organism>
<feature type="transmembrane region" description="Helical" evidence="4">
    <location>
        <begin position="110"/>
        <end position="130"/>
    </location>
</feature>
<feature type="transmembrane region" description="Helical" evidence="4">
    <location>
        <begin position="203"/>
        <end position="223"/>
    </location>
</feature>
<proteinExistence type="predicted"/>
<dbReference type="EMBL" id="JAGSNF010000023">
    <property type="protein sequence ID" value="MBR7744733.1"/>
    <property type="molecule type" value="Genomic_DNA"/>
</dbReference>
<dbReference type="InterPro" id="IPR029052">
    <property type="entry name" value="Metallo-depent_PP-like"/>
</dbReference>
<evidence type="ECO:0000259" key="5">
    <source>
        <dbReference type="Pfam" id="PF00149"/>
    </source>
</evidence>
<dbReference type="RefSeq" id="WP_211604257.1">
    <property type="nucleotide sequence ID" value="NZ_JAGSNF010000023.1"/>
</dbReference>
<feature type="domain" description="Calcineurin-like phosphoesterase" evidence="5">
    <location>
        <begin position="428"/>
        <end position="598"/>
    </location>
</feature>
<dbReference type="GO" id="GO:0009245">
    <property type="term" value="P:lipid A biosynthetic process"/>
    <property type="evidence" value="ECO:0007669"/>
    <property type="project" value="TreeGrafter"/>
</dbReference>
<sequence length="701" mass="73321">MARPPGALRTAVVSATVAAVSLVGGWTWAQKLVGTGFDPRVESISALASLSTPHRWVMTSALVVTGLAHCVTAWALGSARWTGRAVLAAGGVATVLVALLPLPSRGGSSTAHHVVAAASFLLLALWPALAARSGPGRLLRPVPARVGAGVLTLAVASLLLPLGGFGLHERVVAALVVVWPLLTAVSVWWAAGHRIGSARVTHVLAGVLLAAACVVAGVAATTVSPVMAETRNYQAAVTLDGDPRRAGQIVAETTFGNVELSFTGIAPGVRAVPQVKASISDVLSRPQAGLSALRPGPAELDEAIRDAAAKVLGRFALGGVVVLGLVLGAWTLARRRRPPRWLVTASAGAWLAATIGTSAALYTTYQPGRQGTFTATEVLGTLQQNQGLLDDVETRATQVAPYLRNVLALSTALQQRYAGDSLEPDPALRVLFVSDIHGANQYPLMRTVVEDQSIDLVVDSGDLVNFGTVQEAQASDLFAGIESLGVPYVFVKGNHDATSSTDTALLDRMAEVPNVLLLQDGEGDYQQLDVGGLTIAGFNDPRWFGDPGTGSRVAQEPAREAFQQAFADRPVPDVVVSHEPWALEGVDGGVLLNGHMHTSDIEDNRIQVGTFTGGGPVAHFLASEDGEELVGQPSAFDVLTFGTDCRLSSLTQYTLQDVIEGRPTYDDVSIRNGDRIDTRPDAPERQCEPGSEPAVETVPAP</sequence>